<proteinExistence type="predicted"/>
<reference evidence="2" key="1">
    <citation type="submission" date="2014-11" db="EMBL/GenBank/DDBJ databases">
        <authorList>
            <person name="Amaro Gonzalez C."/>
        </authorList>
    </citation>
    <scope>NUCLEOTIDE SEQUENCE</scope>
</reference>
<evidence type="ECO:0000313" key="2">
    <source>
        <dbReference type="EMBL" id="JAH92934.1"/>
    </source>
</evidence>
<feature type="compositionally biased region" description="Basic and acidic residues" evidence="1">
    <location>
        <begin position="1"/>
        <end position="22"/>
    </location>
</feature>
<accession>A0A0E9WR88</accession>
<dbReference type="EMBL" id="GBXM01015643">
    <property type="protein sequence ID" value="JAH92934.1"/>
    <property type="molecule type" value="Transcribed_RNA"/>
</dbReference>
<dbReference type="AlphaFoldDB" id="A0A0E9WR88"/>
<reference evidence="2" key="2">
    <citation type="journal article" date="2015" name="Fish Shellfish Immunol.">
        <title>Early steps in the European eel (Anguilla anguilla)-Vibrio vulnificus interaction in the gills: Role of the RtxA13 toxin.</title>
        <authorList>
            <person name="Callol A."/>
            <person name="Pajuelo D."/>
            <person name="Ebbesson L."/>
            <person name="Teles M."/>
            <person name="MacKenzie S."/>
            <person name="Amaro C."/>
        </authorList>
    </citation>
    <scope>NUCLEOTIDE SEQUENCE</scope>
</reference>
<sequence>MDRIQGKYGHTQEKNHKQKDSGVGHGIGQAQDPAAHDGITKIEDGHPKRGVSRVVFRIFFKLFLFLEFHS</sequence>
<evidence type="ECO:0000256" key="1">
    <source>
        <dbReference type="SAM" id="MobiDB-lite"/>
    </source>
</evidence>
<organism evidence="2">
    <name type="scientific">Anguilla anguilla</name>
    <name type="common">European freshwater eel</name>
    <name type="synonym">Muraena anguilla</name>
    <dbReference type="NCBI Taxonomy" id="7936"/>
    <lineage>
        <taxon>Eukaryota</taxon>
        <taxon>Metazoa</taxon>
        <taxon>Chordata</taxon>
        <taxon>Craniata</taxon>
        <taxon>Vertebrata</taxon>
        <taxon>Euteleostomi</taxon>
        <taxon>Actinopterygii</taxon>
        <taxon>Neopterygii</taxon>
        <taxon>Teleostei</taxon>
        <taxon>Anguilliformes</taxon>
        <taxon>Anguillidae</taxon>
        <taxon>Anguilla</taxon>
    </lineage>
</organism>
<name>A0A0E9WR88_ANGAN</name>
<protein>
    <submittedName>
        <fullName evidence="2">Uncharacterized protein</fullName>
    </submittedName>
</protein>
<feature type="compositionally biased region" description="Basic and acidic residues" evidence="1">
    <location>
        <begin position="34"/>
        <end position="46"/>
    </location>
</feature>
<feature type="region of interest" description="Disordered" evidence="1">
    <location>
        <begin position="1"/>
        <end position="46"/>
    </location>
</feature>